<organism evidence="3 4">
    <name type="scientific">Methanothrix thermoacetophila (strain DSM 6194 / JCM 14653 / NBRC 101360 / PT)</name>
    <name type="common">Methanosaeta thermophila</name>
    <dbReference type="NCBI Taxonomy" id="349307"/>
    <lineage>
        <taxon>Archaea</taxon>
        <taxon>Methanobacteriati</taxon>
        <taxon>Methanobacteriota</taxon>
        <taxon>Stenosarchaea group</taxon>
        <taxon>Methanomicrobia</taxon>
        <taxon>Methanotrichales</taxon>
        <taxon>Methanotrichaceae</taxon>
        <taxon>Methanothrix</taxon>
    </lineage>
</organism>
<dbReference type="Pfam" id="PF01995">
    <property type="entry name" value="NRD1_2"/>
    <property type="match status" value="1"/>
</dbReference>
<dbReference type="SUPFAM" id="SSF46785">
    <property type="entry name" value="Winged helix' DNA-binding domain"/>
    <property type="match status" value="1"/>
</dbReference>
<evidence type="ECO:0000313" key="3">
    <source>
        <dbReference type="EMBL" id="ABK14459.1"/>
    </source>
</evidence>
<evidence type="ECO:0008006" key="5">
    <source>
        <dbReference type="Google" id="ProtNLM"/>
    </source>
</evidence>
<dbReference type="InterPro" id="IPR038982">
    <property type="entry name" value="NrpR"/>
</dbReference>
<name>A0B6Y5_METTP</name>
<sequence>MRGRDQRKLLEILRVIAEAKRPVGARTISDMLSSRGYNLGERAVRYNLRILDELGFTRRYGYSGRIATSLGLKELRDALIHERIGFVNTLIEEYMLRTTFDFASGDLVANISLIDRNDLERALEIMEMVAESGYSGDLVRVHHKDDCAEIGTVCSITVDGLLLRAGIPVNTTFAGVLEIRNGEPCRFSDLIAYAGTSIDPMRAFMARRIARVMDAVRSGSGKVLANVREVPVSALEDAMRVLDRARSIVGRIAVGAPGDDVLGCPVAPGRVGIAICAGVNAPVAVAECGIRIRTCPISTLIPCGEMSRIRFYKS</sequence>
<dbReference type="Proteomes" id="UP000000674">
    <property type="component" value="Chromosome"/>
</dbReference>
<dbReference type="InterPro" id="IPR002846">
    <property type="entry name" value="NRD"/>
</dbReference>
<reference evidence="3 4" key="1">
    <citation type="submission" date="2006-10" db="EMBL/GenBank/DDBJ databases">
        <title>Complete sequence of Methanosaeta thermophila PT.</title>
        <authorList>
            <consortium name="US DOE Joint Genome Institute"/>
            <person name="Copeland A."/>
            <person name="Lucas S."/>
            <person name="Lapidus A."/>
            <person name="Barry K."/>
            <person name="Detter J.C."/>
            <person name="Glavina del Rio T."/>
            <person name="Hammon N."/>
            <person name="Israni S."/>
            <person name="Pitluck S."/>
            <person name="Chain P."/>
            <person name="Malfatti S."/>
            <person name="Shin M."/>
            <person name="Vergez L."/>
            <person name="Schmutz J."/>
            <person name="Larimer F."/>
            <person name="Land M."/>
            <person name="Hauser L."/>
            <person name="Kyrpides N."/>
            <person name="Kim E."/>
            <person name="Smith K.S."/>
            <person name="Ingram-Smith C."/>
            <person name="Richardson P."/>
        </authorList>
    </citation>
    <scope>NUCLEOTIDE SEQUENCE [LARGE SCALE GENOMIC DNA]</scope>
    <source>
        <strain evidence="4">DSM 6194 / JCM 14653 / NBRC 101360 / PT</strain>
    </source>
</reference>
<keyword evidence="4" id="KW-1185">Reference proteome</keyword>
<dbReference type="Gene3D" id="3.30.70.1360">
    <property type="entry name" value="mj0159-like"/>
    <property type="match status" value="1"/>
</dbReference>
<dbReference type="EMBL" id="CP000477">
    <property type="protein sequence ID" value="ABK14459.1"/>
    <property type="molecule type" value="Genomic_DNA"/>
</dbReference>
<dbReference type="InterPro" id="IPR036390">
    <property type="entry name" value="WH_DNA-bd_sf"/>
</dbReference>
<dbReference type="KEGG" id="mtp:Mthe_0669"/>
<evidence type="ECO:0000259" key="2">
    <source>
        <dbReference type="Pfam" id="PF08461"/>
    </source>
</evidence>
<dbReference type="HOGENOM" id="CLU_073525_0_0_2"/>
<accession>A0B6Y5</accession>
<dbReference type="RefSeq" id="WP_011695855.1">
    <property type="nucleotide sequence ID" value="NC_008553.1"/>
</dbReference>
<dbReference type="AlphaFoldDB" id="A0B6Y5"/>
<dbReference type="Pfam" id="PF08461">
    <property type="entry name" value="WHD_RNase_R"/>
    <property type="match status" value="1"/>
</dbReference>
<dbReference type="OrthoDB" id="358798at2157"/>
<dbReference type="InterPro" id="IPR013668">
    <property type="entry name" value="RNase_R_HTH_12"/>
</dbReference>
<gene>
    <name evidence="3" type="ordered locus">Mthe_0669</name>
</gene>
<dbReference type="PANTHER" id="PTHR41964">
    <property type="entry name" value="GLOBAL NITROGEN REGULATOR NRPR"/>
    <property type="match status" value="1"/>
</dbReference>
<feature type="domain" description="Ribonuclease R winged-helix" evidence="2">
    <location>
        <begin position="11"/>
        <end position="75"/>
    </location>
</feature>
<dbReference type="GeneID" id="4463309"/>
<evidence type="ECO:0000259" key="1">
    <source>
        <dbReference type="Pfam" id="PF01995"/>
    </source>
</evidence>
<dbReference type="PANTHER" id="PTHR41964:SF1">
    <property type="entry name" value="GLOBAL NITROGEN REGULATOR NRPR"/>
    <property type="match status" value="1"/>
</dbReference>
<proteinExistence type="predicted"/>
<dbReference type="InterPro" id="IPR036984">
    <property type="entry name" value="NrpR_dom_sf"/>
</dbReference>
<evidence type="ECO:0000313" key="4">
    <source>
        <dbReference type="Proteomes" id="UP000000674"/>
    </source>
</evidence>
<dbReference type="STRING" id="349307.Mthe_0669"/>
<feature type="domain" description="NrpR regulatory" evidence="1">
    <location>
        <begin position="84"/>
        <end position="307"/>
    </location>
</feature>
<protein>
    <recommendedName>
        <fullName evidence="5">DUF128 domain-containing protein</fullName>
    </recommendedName>
</protein>